<name>J9FMX4_9ZZZZ</name>
<dbReference type="AlphaFoldDB" id="J9FMX4"/>
<dbReference type="InterPro" id="IPR011335">
    <property type="entry name" value="Restrct_endonuc-II-like"/>
</dbReference>
<dbReference type="CDD" id="cd20736">
    <property type="entry name" value="PoNe_Nuclease"/>
    <property type="match status" value="1"/>
</dbReference>
<proteinExistence type="inferred from homology"/>
<dbReference type="HAMAP" id="MF_00048">
    <property type="entry name" value="UPF0102"/>
    <property type="match status" value="1"/>
</dbReference>
<dbReference type="InterPro" id="IPR003509">
    <property type="entry name" value="UPF0102_YraN-like"/>
</dbReference>
<organism evidence="1">
    <name type="scientific">gut metagenome</name>
    <dbReference type="NCBI Taxonomy" id="749906"/>
    <lineage>
        <taxon>unclassified sequences</taxon>
        <taxon>metagenomes</taxon>
        <taxon>organismal metagenomes</taxon>
    </lineage>
</organism>
<dbReference type="Pfam" id="PF02021">
    <property type="entry name" value="UPF0102"/>
    <property type="match status" value="1"/>
</dbReference>
<dbReference type="Gene3D" id="3.40.1350.10">
    <property type="match status" value="1"/>
</dbReference>
<sequence>MAEHNDLGDWGERQAQLYLLEHGYQILQTNWRKSHLELDIIATRWGETVFVEVKTRSNEDFAPAAEALNRSKRENMIAAAHEFLYEYRLWDFPFRYDLVTIVGSAQSFELKHYPAAFTERDY</sequence>
<dbReference type="PANTHER" id="PTHR34039:SF1">
    <property type="entry name" value="UPF0102 PROTEIN YRAN"/>
    <property type="match status" value="1"/>
</dbReference>
<dbReference type="EMBL" id="AMCI01005365">
    <property type="protein sequence ID" value="EJW96286.1"/>
    <property type="molecule type" value="Genomic_DNA"/>
</dbReference>
<dbReference type="GO" id="GO:0003676">
    <property type="term" value="F:nucleic acid binding"/>
    <property type="evidence" value="ECO:0007669"/>
    <property type="project" value="InterPro"/>
</dbReference>
<protein>
    <submittedName>
        <fullName evidence="1">Protein containing Uncharacterized protein family UPF0102 domain protein</fullName>
    </submittedName>
</protein>
<comment type="caution">
    <text evidence="1">The sequence shown here is derived from an EMBL/GenBank/DDBJ whole genome shotgun (WGS) entry which is preliminary data.</text>
</comment>
<accession>J9FMX4</accession>
<reference evidence="1" key="1">
    <citation type="journal article" date="2012" name="PLoS ONE">
        <title>Gene sets for utilization of primary and secondary nutrition supplies in the distal gut of endangered iberian lynx.</title>
        <authorList>
            <person name="Alcaide M."/>
            <person name="Messina E."/>
            <person name="Richter M."/>
            <person name="Bargiela R."/>
            <person name="Peplies J."/>
            <person name="Huws S.A."/>
            <person name="Newbold C.J."/>
            <person name="Golyshin P.N."/>
            <person name="Simon M.A."/>
            <person name="Lopez G."/>
            <person name="Yakimov M.M."/>
            <person name="Ferrer M."/>
        </authorList>
    </citation>
    <scope>NUCLEOTIDE SEQUENCE</scope>
</reference>
<gene>
    <name evidence="1" type="ORF">EVA_15610</name>
</gene>
<evidence type="ECO:0000313" key="1">
    <source>
        <dbReference type="EMBL" id="EJW96286.1"/>
    </source>
</evidence>
<dbReference type="PANTHER" id="PTHR34039">
    <property type="entry name" value="UPF0102 PROTEIN YRAN"/>
    <property type="match status" value="1"/>
</dbReference>
<dbReference type="SUPFAM" id="SSF52980">
    <property type="entry name" value="Restriction endonuclease-like"/>
    <property type="match status" value="1"/>
</dbReference>
<dbReference type="InterPro" id="IPR011856">
    <property type="entry name" value="tRNA_endonuc-like_dom_sf"/>
</dbReference>